<reference evidence="1" key="1">
    <citation type="submission" date="2019-08" db="EMBL/GenBank/DDBJ databases">
        <authorList>
            <person name="Kucharzyk K."/>
            <person name="Murdoch R.W."/>
            <person name="Higgins S."/>
            <person name="Loffler F."/>
        </authorList>
    </citation>
    <scope>NUCLEOTIDE SEQUENCE</scope>
</reference>
<comment type="caution">
    <text evidence="1">The sequence shown here is derived from an EMBL/GenBank/DDBJ whole genome shotgun (WGS) entry which is preliminary data.</text>
</comment>
<proteinExistence type="predicted"/>
<dbReference type="EMBL" id="VSSQ01102116">
    <property type="protein sequence ID" value="MPN43611.1"/>
    <property type="molecule type" value="Genomic_DNA"/>
</dbReference>
<gene>
    <name evidence="1" type="ORF">SDC9_191171</name>
</gene>
<sequence>MSSWFHSAFFCGATVLVSSVKASFASAWMERSARMFLPCSEGSASMWMIFAFGANLLRFPETRSENRAPTVIKRSHSATALFETGVPCMPIIPRFLGYFADRAERPIRLKEIGALILSANRTSSLDAPEAMIPPPA</sequence>
<name>A0A645HX49_9ZZZZ</name>
<evidence type="ECO:0000313" key="1">
    <source>
        <dbReference type="EMBL" id="MPN43611.1"/>
    </source>
</evidence>
<protein>
    <submittedName>
        <fullName evidence="1">Uncharacterized protein</fullName>
    </submittedName>
</protein>
<organism evidence="1">
    <name type="scientific">bioreactor metagenome</name>
    <dbReference type="NCBI Taxonomy" id="1076179"/>
    <lineage>
        <taxon>unclassified sequences</taxon>
        <taxon>metagenomes</taxon>
        <taxon>ecological metagenomes</taxon>
    </lineage>
</organism>
<accession>A0A645HX49</accession>
<dbReference type="AlphaFoldDB" id="A0A645HX49"/>